<feature type="region of interest" description="Disordered" evidence="5">
    <location>
        <begin position="286"/>
        <end position="309"/>
    </location>
</feature>
<keyword evidence="2 4" id="KW-0238">DNA-binding</keyword>
<feature type="domain" description="Tyr recombinase" evidence="6">
    <location>
        <begin position="181"/>
        <end position="383"/>
    </location>
</feature>
<evidence type="ECO:0000256" key="1">
    <source>
        <dbReference type="ARBA" id="ARBA00008857"/>
    </source>
</evidence>
<evidence type="ECO:0000256" key="5">
    <source>
        <dbReference type="SAM" id="MobiDB-lite"/>
    </source>
</evidence>
<evidence type="ECO:0000256" key="3">
    <source>
        <dbReference type="ARBA" id="ARBA00023172"/>
    </source>
</evidence>
<proteinExistence type="inferred from homology"/>
<comment type="similarity">
    <text evidence="1">Belongs to the 'phage' integrase family.</text>
</comment>
<organism evidence="8 9">
    <name type="scientific">Amycolatopsis magusensis</name>
    <dbReference type="NCBI Taxonomy" id="882444"/>
    <lineage>
        <taxon>Bacteria</taxon>
        <taxon>Bacillati</taxon>
        <taxon>Actinomycetota</taxon>
        <taxon>Actinomycetes</taxon>
        <taxon>Pseudonocardiales</taxon>
        <taxon>Pseudonocardiaceae</taxon>
        <taxon>Amycolatopsis</taxon>
    </lineage>
</organism>
<evidence type="ECO:0000256" key="4">
    <source>
        <dbReference type="PROSITE-ProRule" id="PRU01248"/>
    </source>
</evidence>
<accession>A0ABS4PX36</accession>
<keyword evidence="3" id="KW-0233">DNA recombination</keyword>
<keyword evidence="9" id="KW-1185">Reference proteome</keyword>
<dbReference type="InterPro" id="IPR013762">
    <property type="entry name" value="Integrase-like_cat_sf"/>
</dbReference>
<gene>
    <name evidence="8" type="ORF">JOM49_005515</name>
</gene>
<name>A0ABS4PX36_9PSEU</name>
<dbReference type="PANTHER" id="PTHR30349:SF41">
    <property type="entry name" value="INTEGRASE_RECOMBINASE PROTEIN MJ0367-RELATED"/>
    <property type="match status" value="1"/>
</dbReference>
<evidence type="ECO:0000259" key="6">
    <source>
        <dbReference type="PROSITE" id="PS51898"/>
    </source>
</evidence>
<dbReference type="Proteomes" id="UP000741013">
    <property type="component" value="Unassembled WGS sequence"/>
</dbReference>
<dbReference type="InterPro" id="IPR050090">
    <property type="entry name" value="Tyrosine_recombinase_XerCD"/>
</dbReference>
<evidence type="ECO:0000313" key="9">
    <source>
        <dbReference type="Proteomes" id="UP000741013"/>
    </source>
</evidence>
<evidence type="ECO:0000313" key="8">
    <source>
        <dbReference type="EMBL" id="MBP2183989.1"/>
    </source>
</evidence>
<dbReference type="InterPro" id="IPR011010">
    <property type="entry name" value="DNA_brk_join_enz"/>
</dbReference>
<dbReference type="InterPro" id="IPR044068">
    <property type="entry name" value="CB"/>
</dbReference>
<dbReference type="CDD" id="cd00397">
    <property type="entry name" value="DNA_BRE_C"/>
    <property type="match status" value="1"/>
</dbReference>
<sequence length="388" mass="42927">MPAPDNHPALVQPDDAQAAARILARQAPANRVATAVGAEVLEAERRRGRLIRTVAELPALPPPDPRDRYTPRALTVTWLSGKSPHTQRGYLRELDDWLHWCEANQLDPLDAHGADGDAWKATMTARKRAPDGTITLQKPSATTVKHRIDAVSSWYAYLLRHERAQRNPMVAVTRPPVPATSPLQVLDDDAEYQAFLDYIEERATRLGTETAFRDTALVRALFTLAVRVTGLCTARIENIRRVGQHTNLHYTKKGGQDAHVPIGPGTLATFERYWAVRAEREGVPRDKLSGPVLASTPHPYQPQHTGGRALTQRDAQRILSRIAREAGIQVRLSPHSGRATVATRALRQGAPPRAVQALLGVASLDTAMRYDRTDYTGDRSPVYLLDPK</sequence>
<comment type="caution">
    <text evidence="8">The sequence shown here is derived from an EMBL/GenBank/DDBJ whole genome shotgun (WGS) entry which is preliminary data.</text>
</comment>
<dbReference type="PANTHER" id="PTHR30349">
    <property type="entry name" value="PHAGE INTEGRASE-RELATED"/>
    <property type="match status" value="1"/>
</dbReference>
<dbReference type="PROSITE" id="PS51900">
    <property type="entry name" value="CB"/>
    <property type="match status" value="1"/>
</dbReference>
<dbReference type="SUPFAM" id="SSF56349">
    <property type="entry name" value="DNA breaking-rejoining enzymes"/>
    <property type="match status" value="1"/>
</dbReference>
<protein>
    <submittedName>
        <fullName evidence="8">Site-specific recombinase XerD</fullName>
    </submittedName>
</protein>
<feature type="domain" description="Core-binding (CB)" evidence="7">
    <location>
        <begin position="69"/>
        <end position="159"/>
    </location>
</feature>
<dbReference type="EMBL" id="JAGGMS010000001">
    <property type="protein sequence ID" value="MBP2183989.1"/>
    <property type="molecule type" value="Genomic_DNA"/>
</dbReference>
<dbReference type="Gene3D" id="1.10.150.130">
    <property type="match status" value="1"/>
</dbReference>
<dbReference type="Pfam" id="PF00589">
    <property type="entry name" value="Phage_integrase"/>
    <property type="match status" value="1"/>
</dbReference>
<evidence type="ECO:0000256" key="2">
    <source>
        <dbReference type="ARBA" id="ARBA00023125"/>
    </source>
</evidence>
<dbReference type="RefSeq" id="WP_209667065.1">
    <property type="nucleotide sequence ID" value="NZ_JAGGMS010000001.1"/>
</dbReference>
<dbReference type="PROSITE" id="PS51898">
    <property type="entry name" value="TYR_RECOMBINASE"/>
    <property type="match status" value="1"/>
</dbReference>
<reference evidence="8 9" key="1">
    <citation type="submission" date="2021-03" db="EMBL/GenBank/DDBJ databases">
        <title>Sequencing the genomes of 1000 actinobacteria strains.</title>
        <authorList>
            <person name="Klenk H.-P."/>
        </authorList>
    </citation>
    <scope>NUCLEOTIDE SEQUENCE [LARGE SCALE GENOMIC DNA]</scope>
    <source>
        <strain evidence="8 9">DSM 45510</strain>
    </source>
</reference>
<evidence type="ECO:0000259" key="7">
    <source>
        <dbReference type="PROSITE" id="PS51900"/>
    </source>
</evidence>
<dbReference type="Gene3D" id="1.10.443.10">
    <property type="entry name" value="Intergrase catalytic core"/>
    <property type="match status" value="1"/>
</dbReference>
<dbReference type="InterPro" id="IPR002104">
    <property type="entry name" value="Integrase_catalytic"/>
</dbReference>
<dbReference type="InterPro" id="IPR010998">
    <property type="entry name" value="Integrase_recombinase_N"/>
</dbReference>